<keyword evidence="6" id="KW-0804">Transcription</keyword>
<dbReference type="SUPFAM" id="SSF54171">
    <property type="entry name" value="DNA-binding domain"/>
    <property type="match status" value="1"/>
</dbReference>
<dbReference type="PROSITE" id="PS51032">
    <property type="entry name" value="AP2_ERF"/>
    <property type="match status" value="1"/>
</dbReference>
<dbReference type="Pfam" id="PF00847">
    <property type="entry name" value="AP2"/>
    <property type="match status" value="1"/>
</dbReference>
<evidence type="ECO:0000256" key="7">
    <source>
        <dbReference type="ARBA" id="ARBA00023242"/>
    </source>
</evidence>
<dbReference type="InterPro" id="IPR001471">
    <property type="entry name" value="AP2/ERF_dom"/>
</dbReference>
<keyword evidence="2" id="KW-0805">Transcription regulation</keyword>
<evidence type="ECO:0000256" key="6">
    <source>
        <dbReference type="ARBA" id="ARBA00023163"/>
    </source>
</evidence>
<organism evidence="11 12">
    <name type="scientific">Morella rubra</name>
    <name type="common">Chinese bayberry</name>
    <dbReference type="NCBI Taxonomy" id="262757"/>
    <lineage>
        <taxon>Eukaryota</taxon>
        <taxon>Viridiplantae</taxon>
        <taxon>Streptophyta</taxon>
        <taxon>Embryophyta</taxon>
        <taxon>Tracheophyta</taxon>
        <taxon>Spermatophyta</taxon>
        <taxon>Magnoliopsida</taxon>
        <taxon>eudicotyledons</taxon>
        <taxon>Gunneridae</taxon>
        <taxon>Pentapetalae</taxon>
        <taxon>rosids</taxon>
        <taxon>fabids</taxon>
        <taxon>Fagales</taxon>
        <taxon>Myricaceae</taxon>
        <taxon>Morella</taxon>
    </lineage>
</organism>
<feature type="region of interest" description="Disordered" evidence="9">
    <location>
        <begin position="62"/>
        <end position="82"/>
    </location>
</feature>
<dbReference type="InterPro" id="IPR036955">
    <property type="entry name" value="AP2/ERF_dom_sf"/>
</dbReference>
<dbReference type="GO" id="GO:0006950">
    <property type="term" value="P:response to stress"/>
    <property type="evidence" value="ECO:0007669"/>
    <property type="project" value="TreeGrafter"/>
</dbReference>
<dbReference type="GO" id="GO:0003700">
    <property type="term" value="F:DNA-binding transcription factor activity"/>
    <property type="evidence" value="ECO:0007669"/>
    <property type="project" value="InterPro"/>
</dbReference>
<dbReference type="GO" id="GO:0045893">
    <property type="term" value="P:positive regulation of DNA-templated transcription"/>
    <property type="evidence" value="ECO:0007669"/>
    <property type="project" value="TreeGrafter"/>
</dbReference>
<evidence type="ECO:0000256" key="8">
    <source>
        <dbReference type="ARBA" id="ARBA00024343"/>
    </source>
</evidence>
<evidence type="ECO:0000256" key="9">
    <source>
        <dbReference type="SAM" id="MobiDB-lite"/>
    </source>
</evidence>
<dbReference type="PANTHER" id="PTHR31241:SF62">
    <property type="entry name" value="DEHYDRATION-RESPONSIVE ELEMENT-BINDING PROTEIN 2D"/>
    <property type="match status" value="1"/>
</dbReference>
<keyword evidence="3" id="KW-0346">Stress response</keyword>
<dbReference type="FunFam" id="3.30.730.10:FF:000001">
    <property type="entry name" value="Ethylene-responsive transcription factor 2"/>
    <property type="match status" value="1"/>
</dbReference>
<keyword evidence="5" id="KW-0010">Activator</keyword>
<evidence type="ECO:0000256" key="3">
    <source>
        <dbReference type="ARBA" id="ARBA00023016"/>
    </source>
</evidence>
<evidence type="ECO:0000313" key="11">
    <source>
        <dbReference type="EMBL" id="KAB1206693.1"/>
    </source>
</evidence>
<keyword evidence="7" id="KW-0539">Nucleus</keyword>
<dbReference type="CDD" id="cd00018">
    <property type="entry name" value="AP2"/>
    <property type="match status" value="1"/>
</dbReference>
<gene>
    <name evidence="11" type="ORF">CJ030_MR7G013560</name>
</gene>
<proteinExistence type="inferred from homology"/>
<dbReference type="SMART" id="SM00380">
    <property type="entry name" value="AP2"/>
    <property type="match status" value="1"/>
</dbReference>
<dbReference type="AlphaFoldDB" id="A0A6A1V208"/>
<keyword evidence="4" id="KW-0238">DNA-binding</keyword>
<dbReference type="GO" id="GO:0000976">
    <property type="term" value="F:transcription cis-regulatory region binding"/>
    <property type="evidence" value="ECO:0007669"/>
    <property type="project" value="TreeGrafter"/>
</dbReference>
<dbReference type="Proteomes" id="UP000516437">
    <property type="component" value="Chromosome 7"/>
</dbReference>
<reference evidence="11 12" key="1">
    <citation type="journal article" date="2019" name="Plant Biotechnol. J.">
        <title>The red bayberry genome and genetic basis of sex determination.</title>
        <authorList>
            <person name="Jia H.M."/>
            <person name="Jia H.J."/>
            <person name="Cai Q.L."/>
            <person name="Wang Y."/>
            <person name="Zhao H.B."/>
            <person name="Yang W.F."/>
            <person name="Wang G.Y."/>
            <person name="Li Y.H."/>
            <person name="Zhan D.L."/>
            <person name="Shen Y.T."/>
            <person name="Niu Q.F."/>
            <person name="Chang L."/>
            <person name="Qiu J."/>
            <person name="Zhao L."/>
            <person name="Xie H.B."/>
            <person name="Fu W.Y."/>
            <person name="Jin J."/>
            <person name="Li X.W."/>
            <person name="Jiao Y."/>
            <person name="Zhou C.C."/>
            <person name="Tu T."/>
            <person name="Chai C.Y."/>
            <person name="Gao J.L."/>
            <person name="Fan L.J."/>
            <person name="van de Weg E."/>
            <person name="Wang J.Y."/>
            <person name="Gao Z.S."/>
        </authorList>
    </citation>
    <scope>NUCLEOTIDE SEQUENCE [LARGE SCALE GENOMIC DNA]</scope>
    <source>
        <tissue evidence="11">Leaves</tissue>
    </source>
</reference>
<dbReference type="OrthoDB" id="550883at2759"/>
<evidence type="ECO:0000256" key="1">
    <source>
        <dbReference type="ARBA" id="ARBA00004123"/>
    </source>
</evidence>
<dbReference type="EMBL" id="RXIC02000025">
    <property type="protein sequence ID" value="KAB1206693.1"/>
    <property type="molecule type" value="Genomic_DNA"/>
</dbReference>
<comment type="caution">
    <text evidence="11">The sequence shown here is derived from an EMBL/GenBank/DDBJ whole genome shotgun (WGS) entry which is preliminary data.</text>
</comment>
<dbReference type="InterPro" id="IPR016177">
    <property type="entry name" value="DNA-bd_dom_sf"/>
</dbReference>
<dbReference type="GO" id="GO:0005634">
    <property type="term" value="C:nucleus"/>
    <property type="evidence" value="ECO:0007669"/>
    <property type="project" value="UniProtKB-SubCell"/>
</dbReference>
<comment type="similarity">
    <text evidence="8">Belongs to the AP2/ERF transcription factor family. ERF subfamily.</text>
</comment>
<protein>
    <submittedName>
        <fullName evidence="11">Dehydration-responsive element-binding protein 2A</fullName>
    </submittedName>
</protein>
<evidence type="ECO:0000256" key="5">
    <source>
        <dbReference type="ARBA" id="ARBA00023159"/>
    </source>
</evidence>
<accession>A0A6A1V208</accession>
<dbReference type="Gene3D" id="3.30.730.10">
    <property type="entry name" value="AP2/ERF domain"/>
    <property type="match status" value="1"/>
</dbReference>
<evidence type="ECO:0000256" key="4">
    <source>
        <dbReference type="ARBA" id="ARBA00023125"/>
    </source>
</evidence>
<feature type="domain" description="AP2/ERF" evidence="10">
    <location>
        <begin position="134"/>
        <end position="191"/>
    </location>
</feature>
<dbReference type="PRINTS" id="PR00367">
    <property type="entry name" value="ETHRSPELEMNT"/>
</dbReference>
<name>A0A6A1V208_9ROSI</name>
<evidence type="ECO:0000313" key="12">
    <source>
        <dbReference type="Proteomes" id="UP000516437"/>
    </source>
</evidence>
<dbReference type="PANTHER" id="PTHR31241">
    <property type="entry name" value="DEHYDRATION-RESPONSIVE ELEMENT-BINDING PROTEIN 2C"/>
    <property type="match status" value="1"/>
</dbReference>
<keyword evidence="12" id="KW-1185">Reference proteome</keyword>
<evidence type="ECO:0000256" key="2">
    <source>
        <dbReference type="ARBA" id="ARBA00023015"/>
    </source>
</evidence>
<evidence type="ECO:0000259" key="10">
    <source>
        <dbReference type="PROSITE" id="PS51032"/>
    </source>
</evidence>
<sequence length="418" mass="45500">MATNNPYCDPTTSCRITAREHQKPPAGKRESPSFVSYAASCIDHRKGKILPINFARDQGANMTSLSLSSSRKRKSRRGGDGSLSVAETLAKWNEKNACLDSCNDEIKLIRKVPAIGSKKGCMKGKGGPENSTCNYRGVRQRTWGKWVAEIRQPDRGKRLWLGTFANAVEAALAYDAAARAMYGSCARLNFPGYCSVTTSSGICSAETSTGSDSVKDINVKPFSPNLRNENDEFESRICNYAGVTEPAMQNKTVQREAKDDSCNIEQENSDFMNCNWDDGQSYSMGPGAEDEPCNINQESTDVTNTCWDDGLSYSMEPGAEDEPYNINQEFTGVINTSWDDGLSYSMEPGSKDEPCHSKQETTSVTSNCGDDGYAYSTEEMFDLDALLGLLNNSPLSSIESIIGSGEAAGHLGFPNSTP</sequence>
<comment type="subcellular location">
    <subcellularLocation>
        <location evidence="1">Nucleus</location>
    </subcellularLocation>
</comment>